<accession>A0ABX3ZGU7</accession>
<evidence type="ECO:0000313" key="4">
    <source>
        <dbReference type="Proteomes" id="UP000196594"/>
    </source>
</evidence>
<dbReference type="Gene3D" id="3.90.76.10">
    <property type="entry name" value="Dipeptide-binding Protein, Domain 1"/>
    <property type="match status" value="1"/>
</dbReference>
<dbReference type="Gene3D" id="3.40.190.10">
    <property type="entry name" value="Periplasmic binding protein-like II"/>
    <property type="match status" value="1"/>
</dbReference>
<dbReference type="PANTHER" id="PTHR30290">
    <property type="entry name" value="PERIPLASMIC BINDING COMPONENT OF ABC TRANSPORTER"/>
    <property type="match status" value="1"/>
</dbReference>
<proteinExistence type="predicted"/>
<feature type="domain" description="Solute-binding protein family 5" evidence="2">
    <location>
        <begin position="79"/>
        <end position="460"/>
    </location>
</feature>
<feature type="signal peptide" evidence="1">
    <location>
        <begin position="1"/>
        <end position="21"/>
    </location>
</feature>
<evidence type="ECO:0000313" key="3">
    <source>
        <dbReference type="EMBL" id="OUZ38943.1"/>
    </source>
</evidence>
<keyword evidence="4" id="KW-1185">Reference proteome</keyword>
<name>A0ABX3ZGU7_9BACL</name>
<dbReference type="InterPro" id="IPR039424">
    <property type="entry name" value="SBP_5"/>
</dbReference>
<comment type="caution">
    <text evidence="3">The sequence shown here is derived from an EMBL/GenBank/DDBJ whole genome shotgun (WGS) entry which is preliminary data.</text>
</comment>
<sequence>MKRNKKVALTATALSLSALLAACGGDETKSTSSGDGEKELDLLITSEPPSLHPQLASDTTSGAILENTFEGLTTLVEGEPVLAAAEDYKVSDDLLTYTFTLRDAQWSNGEKVTAEDFEYAWKWALNPENASEYSTILYPIKGAEEYNNGKGNAEDVAIKAIDEKTLEVTLNAPTPYFLELTAFKTFYPIHKATAEADPKWYTEADTYVSNGAYNLSTWNHSGDIVLEKSDTYWDTENVDIDTVNIAMVESETTQMTMFDAGEIDFLGAPYGTISLDAIDRLKSEDKLNVSDMSSIYWYKFNTEDTVMQNENIRKALALAIDREGLISNVVKGEQEPALGIVPNSVEGFGDDEGYFKDADFEEAKKYLEAGLKELGLANPADLEVKVSYNTSEAHSAIAQFIQQGWSSNLGITVKLDNSEWQVYLDKIGNGDYQIGRLGWGADYNDAYTFLEMYNSAENGNNQTGWSNDEYTALLNESITETDPDKRTEKLLEAEAVIMEEMPVAPIYYNTNLNVVSDEVENMVPDALGNINLKYVKMK</sequence>
<protein>
    <submittedName>
        <fullName evidence="3">ABC transporter substrate-binding protein</fullName>
    </submittedName>
</protein>
<dbReference type="RefSeq" id="WP_087617494.1">
    <property type="nucleotide sequence ID" value="NZ_JAFBEY010000004.1"/>
</dbReference>
<reference evidence="3 4" key="1">
    <citation type="journal article" date="2017" name="Int. J. Syst. Evol. Microbiol.">
        <title>Solibacillus kalamii sp. nov., isolated from a high-efficiency particulate arrestance filter system used in the International Space Station.</title>
        <authorList>
            <person name="Checinska Sielaff A."/>
            <person name="Kumar R.M."/>
            <person name="Pal D."/>
            <person name="Mayilraj S."/>
            <person name="Venkateswaran K."/>
        </authorList>
    </citation>
    <scope>NUCLEOTIDE SEQUENCE [LARGE SCALE GENOMIC DNA]</scope>
    <source>
        <strain evidence="3 4">ISSFR-015</strain>
    </source>
</reference>
<gene>
    <name evidence="3" type="ORF">CBM15_10705</name>
</gene>
<organism evidence="3 4">
    <name type="scientific">Solibacillus kalamii</name>
    <dbReference type="NCBI Taxonomy" id="1748298"/>
    <lineage>
        <taxon>Bacteria</taxon>
        <taxon>Bacillati</taxon>
        <taxon>Bacillota</taxon>
        <taxon>Bacilli</taxon>
        <taxon>Bacillales</taxon>
        <taxon>Caryophanaceae</taxon>
        <taxon>Solibacillus</taxon>
    </lineage>
</organism>
<dbReference type="InterPro" id="IPR000914">
    <property type="entry name" value="SBP_5_dom"/>
</dbReference>
<dbReference type="InterPro" id="IPR030678">
    <property type="entry name" value="Peptide/Ni-bd"/>
</dbReference>
<evidence type="ECO:0000259" key="2">
    <source>
        <dbReference type="Pfam" id="PF00496"/>
    </source>
</evidence>
<evidence type="ECO:0000256" key="1">
    <source>
        <dbReference type="SAM" id="SignalP"/>
    </source>
</evidence>
<dbReference type="SUPFAM" id="SSF53850">
    <property type="entry name" value="Periplasmic binding protein-like II"/>
    <property type="match status" value="1"/>
</dbReference>
<dbReference type="PANTHER" id="PTHR30290:SF79">
    <property type="entry name" value="DIPEPTIDE-BINDING PROTEIN DPPE"/>
    <property type="match status" value="1"/>
</dbReference>
<keyword evidence="1" id="KW-0732">Signal</keyword>
<feature type="chain" id="PRO_5047190852" evidence="1">
    <location>
        <begin position="22"/>
        <end position="538"/>
    </location>
</feature>
<dbReference type="Proteomes" id="UP000196594">
    <property type="component" value="Unassembled WGS sequence"/>
</dbReference>
<dbReference type="CDD" id="cd08504">
    <property type="entry name" value="PBP2_OppA"/>
    <property type="match status" value="1"/>
</dbReference>
<dbReference type="Pfam" id="PF00496">
    <property type="entry name" value="SBP_bac_5"/>
    <property type="match status" value="1"/>
</dbReference>
<dbReference type="PIRSF" id="PIRSF002741">
    <property type="entry name" value="MppA"/>
    <property type="match status" value="1"/>
</dbReference>
<dbReference type="EMBL" id="NHNT01000006">
    <property type="protein sequence ID" value="OUZ38943.1"/>
    <property type="molecule type" value="Genomic_DNA"/>
</dbReference>
<dbReference type="PROSITE" id="PS51257">
    <property type="entry name" value="PROKAR_LIPOPROTEIN"/>
    <property type="match status" value="1"/>
</dbReference>
<dbReference type="Gene3D" id="3.10.105.10">
    <property type="entry name" value="Dipeptide-binding Protein, Domain 3"/>
    <property type="match status" value="1"/>
</dbReference>